<protein>
    <submittedName>
        <fullName evidence="2">Oidioi.mRNA.OKI2018_I69.chr1.g1416.t1.cds</fullName>
    </submittedName>
</protein>
<feature type="transmembrane region" description="Helical" evidence="1">
    <location>
        <begin position="57"/>
        <end position="80"/>
    </location>
</feature>
<evidence type="ECO:0000313" key="3">
    <source>
        <dbReference type="Proteomes" id="UP001158576"/>
    </source>
</evidence>
<keyword evidence="1" id="KW-0812">Transmembrane</keyword>
<evidence type="ECO:0000256" key="1">
    <source>
        <dbReference type="SAM" id="Phobius"/>
    </source>
</evidence>
<keyword evidence="1" id="KW-0472">Membrane</keyword>
<dbReference type="EMBL" id="OU015566">
    <property type="protein sequence ID" value="CAG5104643.1"/>
    <property type="molecule type" value="Genomic_DNA"/>
</dbReference>
<proteinExistence type="predicted"/>
<keyword evidence="1" id="KW-1133">Transmembrane helix</keyword>
<organism evidence="2 3">
    <name type="scientific">Oikopleura dioica</name>
    <name type="common">Tunicate</name>
    <dbReference type="NCBI Taxonomy" id="34765"/>
    <lineage>
        <taxon>Eukaryota</taxon>
        <taxon>Metazoa</taxon>
        <taxon>Chordata</taxon>
        <taxon>Tunicata</taxon>
        <taxon>Appendicularia</taxon>
        <taxon>Copelata</taxon>
        <taxon>Oikopleuridae</taxon>
        <taxon>Oikopleura</taxon>
    </lineage>
</organism>
<name>A0ABN7SPI6_OIKDI</name>
<accession>A0ABN7SPI6</accession>
<feature type="transmembrane region" description="Helical" evidence="1">
    <location>
        <begin position="92"/>
        <end position="114"/>
    </location>
</feature>
<keyword evidence="3" id="KW-1185">Reference proteome</keyword>
<reference evidence="2 3" key="1">
    <citation type="submission" date="2021-04" db="EMBL/GenBank/DDBJ databases">
        <authorList>
            <person name="Bliznina A."/>
        </authorList>
    </citation>
    <scope>NUCLEOTIDE SEQUENCE [LARGE SCALE GENOMIC DNA]</scope>
</reference>
<dbReference type="Proteomes" id="UP001158576">
    <property type="component" value="Chromosome 1"/>
</dbReference>
<feature type="transmembrane region" description="Helical" evidence="1">
    <location>
        <begin position="144"/>
        <end position="169"/>
    </location>
</feature>
<sequence>MAKSSELDRRSVIFWTWVLFLVSILYFLFAGGALGYNAWWLDEYRFSVDKELPIVEIVYFCTSVCNFALSIVGIIVVVHLMLKRKSRITLQAYGLVVSVALVISVVLSSAMVILDNVAKVLARIEGIAHQNPENYFVKSPSEQFFYTIVILPLGHALFFSVISGLALGLNTRIHKIKKIEILEKQLHLPF</sequence>
<gene>
    <name evidence="2" type="ORF">OKIOD_LOCUS10181</name>
</gene>
<feature type="transmembrane region" description="Helical" evidence="1">
    <location>
        <begin position="12"/>
        <end position="37"/>
    </location>
</feature>
<evidence type="ECO:0000313" key="2">
    <source>
        <dbReference type="EMBL" id="CAG5104643.1"/>
    </source>
</evidence>